<dbReference type="GO" id="GO:0032265">
    <property type="term" value="P:XMP salvage"/>
    <property type="evidence" value="ECO:0007669"/>
    <property type="project" value="UniProtKB-UniRule"/>
</dbReference>
<dbReference type="NCBIfam" id="NF006671">
    <property type="entry name" value="PRK09219.1"/>
    <property type="match status" value="1"/>
</dbReference>
<sequence>MKELEEYIQKGEVIAPDIVKVDHFLNHQINIKLLKKIGEAFKERFHDVSIDKIVTMETSGIAVAAIVSLYFDDVPVVYIKKEKSAITSKNMLEEKVHSFTKNKDYIACLDGRYIQKGERILLIDDFLANGAALKGMISLVEKAGGTCVGAGIVIEKAFMNGRKPFEEKGYRIEALARIESVEEGIVKFKKG</sequence>
<feature type="binding site" evidence="5">
    <location>
        <position position="156"/>
    </location>
    <ligand>
        <name>xanthine</name>
        <dbReference type="ChEBI" id="CHEBI:17712"/>
    </ligand>
</feature>
<evidence type="ECO:0000256" key="5">
    <source>
        <dbReference type="HAMAP-Rule" id="MF_01184"/>
    </source>
</evidence>
<evidence type="ECO:0000256" key="6">
    <source>
        <dbReference type="NCBIfam" id="TIGR01744"/>
    </source>
</evidence>
<dbReference type="InterPro" id="IPR000836">
    <property type="entry name" value="PRTase_dom"/>
</dbReference>
<dbReference type="EMBL" id="JQBL01000007">
    <property type="protein sequence ID" value="KRN50628.1"/>
    <property type="molecule type" value="Genomic_DNA"/>
</dbReference>
<feature type="binding site" evidence="5">
    <location>
        <begin position="128"/>
        <end position="132"/>
    </location>
    <ligand>
        <name>5-phospho-alpha-D-ribose 1-diphosphate</name>
        <dbReference type="ChEBI" id="CHEBI:58017"/>
    </ligand>
</feature>
<evidence type="ECO:0000256" key="1">
    <source>
        <dbReference type="ARBA" id="ARBA00022490"/>
    </source>
</evidence>
<dbReference type="Pfam" id="PF00156">
    <property type="entry name" value="Pribosyltran"/>
    <property type="match status" value="1"/>
</dbReference>
<evidence type="ECO:0000256" key="4">
    <source>
        <dbReference type="ARBA" id="ARBA00022726"/>
    </source>
</evidence>
<proteinExistence type="inferred from homology"/>
<comment type="pathway">
    <text evidence="5">Purine metabolism; XMP biosynthesis via salvage pathway; XMP from xanthine: step 1/1.</text>
</comment>
<dbReference type="PANTHER" id="PTHR43864:SF1">
    <property type="entry name" value="XANTHINE PHOSPHORIBOSYLTRANSFERASE"/>
    <property type="match status" value="1"/>
</dbReference>
<dbReference type="HAMAP" id="MF_01184">
    <property type="entry name" value="XPRTase"/>
    <property type="match status" value="1"/>
</dbReference>
<dbReference type="GO" id="GO:0000310">
    <property type="term" value="F:xanthine phosphoribosyltransferase activity"/>
    <property type="evidence" value="ECO:0007669"/>
    <property type="project" value="UniProtKB-UniRule"/>
</dbReference>
<dbReference type="CDD" id="cd06223">
    <property type="entry name" value="PRTases_typeI"/>
    <property type="match status" value="1"/>
</dbReference>
<name>A0A0R2HMF4_9FIRM</name>
<dbReference type="PANTHER" id="PTHR43864">
    <property type="entry name" value="HYPOXANTHINE/GUANINE PHOSPHORIBOSYLTRANSFERASE"/>
    <property type="match status" value="1"/>
</dbReference>
<organism evidence="8 9">
    <name type="scientific">Kandleria vitulina DSM 20405</name>
    <dbReference type="NCBI Taxonomy" id="1410657"/>
    <lineage>
        <taxon>Bacteria</taxon>
        <taxon>Bacillati</taxon>
        <taxon>Bacillota</taxon>
        <taxon>Erysipelotrichia</taxon>
        <taxon>Erysipelotrichales</taxon>
        <taxon>Coprobacillaceae</taxon>
        <taxon>Kandleria</taxon>
    </lineage>
</organism>
<evidence type="ECO:0000313" key="8">
    <source>
        <dbReference type="EMBL" id="KRN50628.1"/>
    </source>
</evidence>
<dbReference type="PATRIC" id="fig|1410657.5.peg.2009"/>
<dbReference type="NCBIfam" id="TIGR01744">
    <property type="entry name" value="XPRTase"/>
    <property type="match status" value="1"/>
</dbReference>
<dbReference type="InterPro" id="IPR050118">
    <property type="entry name" value="Pur/Pyrimidine_PRTase"/>
</dbReference>
<keyword evidence="4 5" id="KW-0660">Purine salvage</keyword>
<dbReference type="GO" id="GO:0005737">
    <property type="term" value="C:cytoplasm"/>
    <property type="evidence" value="ECO:0007669"/>
    <property type="project" value="UniProtKB-SubCell"/>
</dbReference>
<gene>
    <name evidence="5" type="primary">xpt</name>
    <name evidence="8" type="ORF">IV49_GL001947</name>
</gene>
<comment type="subcellular location">
    <subcellularLocation>
        <location evidence="5">Cytoplasm</location>
    </subcellularLocation>
</comment>
<evidence type="ECO:0000313" key="9">
    <source>
        <dbReference type="Proteomes" id="UP000051841"/>
    </source>
</evidence>
<keyword evidence="1 5" id="KW-0963">Cytoplasm</keyword>
<keyword evidence="3 5" id="KW-0808">Transferase</keyword>
<accession>A0A0R2HMF4</accession>
<comment type="caution">
    <text evidence="8">The sequence shown here is derived from an EMBL/GenBank/DDBJ whole genome shotgun (WGS) entry which is preliminary data.</text>
</comment>
<dbReference type="AlphaFoldDB" id="A0A0R2HMF4"/>
<dbReference type="GO" id="GO:0006166">
    <property type="term" value="P:purine ribonucleoside salvage"/>
    <property type="evidence" value="ECO:0007669"/>
    <property type="project" value="UniProtKB-KW"/>
</dbReference>
<dbReference type="EC" id="2.4.2.22" evidence="5 6"/>
<feature type="domain" description="Phosphoribosyltransferase" evidence="7">
    <location>
        <begin position="32"/>
        <end position="157"/>
    </location>
</feature>
<dbReference type="UniPathway" id="UPA00602">
    <property type="reaction ID" value="UER00658"/>
</dbReference>
<keyword evidence="2 5" id="KW-0328">Glycosyltransferase</keyword>
<dbReference type="Gene3D" id="3.40.50.2020">
    <property type="match status" value="1"/>
</dbReference>
<protein>
    <recommendedName>
        <fullName evidence="5 6">Xanthine phosphoribosyltransferase</fullName>
        <shortName evidence="5">XPRTase</shortName>
        <ecNumber evidence="5 6">2.4.2.22</ecNumber>
    </recommendedName>
</protein>
<dbReference type="SUPFAM" id="SSF53271">
    <property type="entry name" value="PRTase-like"/>
    <property type="match status" value="1"/>
</dbReference>
<dbReference type="RefSeq" id="WP_029070675.1">
    <property type="nucleotide sequence ID" value="NZ_JNKN01000007.1"/>
</dbReference>
<reference evidence="8 9" key="1">
    <citation type="journal article" date="2015" name="Genome Announc.">
        <title>Expanding the biotechnology potential of lactobacilli through comparative genomics of 213 strains and associated genera.</title>
        <authorList>
            <person name="Sun Z."/>
            <person name="Harris H.M."/>
            <person name="McCann A."/>
            <person name="Guo C."/>
            <person name="Argimon S."/>
            <person name="Zhang W."/>
            <person name="Yang X."/>
            <person name="Jeffery I.B."/>
            <person name="Cooney J.C."/>
            <person name="Kagawa T.F."/>
            <person name="Liu W."/>
            <person name="Song Y."/>
            <person name="Salvetti E."/>
            <person name="Wrobel A."/>
            <person name="Rasinkangas P."/>
            <person name="Parkhill J."/>
            <person name="Rea M.C."/>
            <person name="O'Sullivan O."/>
            <person name="Ritari J."/>
            <person name="Douillard F.P."/>
            <person name="Paul Ross R."/>
            <person name="Yang R."/>
            <person name="Briner A.E."/>
            <person name="Felis G.E."/>
            <person name="de Vos W.M."/>
            <person name="Barrangou R."/>
            <person name="Klaenhammer T.R."/>
            <person name="Caufield P.W."/>
            <person name="Cui Y."/>
            <person name="Zhang H."/>
            <person name="O'Toole P.W."/>
        </authorList>
    </citation>
    <scope>NUCLEOTIDE SEQUENCE [LARGE SCALE GENOMIC DNA]</scope>
    <source>
        <strain evidence="8 9">DSM 20405</strain>
    </source>
</reference>
<comment type="catalytic activity">
    <reaction evidence="5">
        <text>XMP + diphosphate = xanthine + 5-phospho-alpha-D-ribose 1-diphosphate</text>
        <dbReference type="Rhea" id="RHEA:10800"/>
        <dbReference type="ChEBI" id="CHEBI:17712"/>
        <dbReference type="ChEBI" id="CHEBI:33019"/>
        <dbReference type="ChEBI" id="CHEBI:57464"/>
        <dbReference type="ChEBI" id="CHEBI:58017"/>
        <dbReference type="EC" id="2.4.2.22"/>
    </reaction>
</comment>
<dbReference type="InterPro" id="IPR029057">
    <property type="entry name" value="PRTase-like"/>
</dbReference>
<evidence type="ECO:0000259" key="7">
    <source>
        <dbReference type="Pfam" id="PF00156"/>
    </source>
</evidence>
<comment type="function">
    <text evidence="5">Converts the preformed base xanthine, a product of nucleic acid breakdown, to xanthosine 5'-monophosphate (XMP), so it can be reused for RNA or DNA synthesis.</text>
</comment>
<evidence type="ECO:0000256" key="2">
    <source>
        <dbReference type="ARBA" id="ARBA00022676"/>
    </source>
</evidence>
<feature type="binding site" evidence="5">
    <location>
        <position position="26"/>
    </location>
    <ligand>
        <name>xanthine</name>
        <dbReference type="ChEBI" id="CHEBI:17712"/>
    </ligand>
</feature>
<dbReference type="InterPro" id="IPR010079">
    <property type="entry name" value="Xanthine_PRibTrfase"/>
</dbReference>
<comment type="caution">
    <text evidence="5">Lacks conserved residue(s) required for the propagation of feature annotation.</text>
</comment>
<comment type="similarity">
    <text evidence="5">Belongs to the purine/pyrimidine phosphoribosyltransferase family. Xpt subfamily.</text>
</comment>
<dbReference type="GO" id="GO:0046110">
    <property type="term" value="P:xanthine metabolic process"/>
    <property type="evidence" value="ECO:0007669"/>
    <property type="project" value="UniProtKB-UniRule"/>
</dbReference>
<dbReference type="Proteomes" id="UP000051841">
    <property type="component" value="Unassembled WGS sequence"/>
</dbReference>
<evidence type="ECO:0000256" key="3">
    <source>
        <dbReference type="ARBA" id="ARBA00022679"/>
    </source>
</evidence>
<keyword evidence="9" id="KW-1185">Reference proteome</keyword>
<comment type="subunit">
    <text evidence="5">Homodimer.</text>
</comment>